<dbReference type="Proteomes" id="UP000192721">
    <property type="component" value="Unassembled WGS sequence"/>
</dbReference>
<dbReference type="EMBL" id="MUKV01000009">
    <property type="protein sequence ID" value="OQS41013.1"/>
    <property type="molecule type" value="Genomic_DNA"/>
</dbReference>
<organism evidence="2 3">
    <name type="scientific">Chromobacterium haemolyticum</name>
    <dbReference type="NCBI Taxonomy" id="394935"/>
    <lineage>
        <taxon>Bacteria</taxon>
        <taxon>Pseudomonadati</taxon>
        <taxon>Pseudomonadota</taxon>
        <taxon>Betaproteobacteria</taxon>
        <taxon>Neisseriales</taxon>
        <taxon>Chromobacteriaceae</taxon>
        <taxon>Chromobacterium</taxon>
    </lineage>
</organism>
<comment type="caution">
    <text evidence="2">The sequence shown here is derived from an EMBL/GenBank/DDBJ whole genome shotgun (WGS) entry which is preliminary data.</text>
</comment>
<proteinExistence type="predicted"/>
<evidence type="ECO:0000256" key="1">
    <source>
        <dbReference type="SAM" id="Coils"/>
    </source>
</evidence>
<evidence type="ECO:0000313" key="3">
    <source>
        <dbReference type="Proteomes" id="UP000192721"/>
    </source>
</evidence>
<feature type="coiled-coil region" evidence="1">
    <location>
        <begin position="257"/>
        <end position="284"/>
    </location>
</feature>
<keyword evidence="1" id="KW-0175">Coiled coil</keyword>
<dbReference type="RefSeq" id="WP_081555290.1">
    <property type="nucleotide sequence ID" value="NZ_MUKV01000009.1"/>
</dbReference>
<reference evidence="2 3" key="1">
    <citation type="submission" date="2017-02" db="EMBL/GenBank/DDBJ databases">
        <title>Chromobacterium haemolyticum H5244.</title>
        <authorList>
            <person name="Gulvik C.A."/>
        </authorList>
    </citation>
    <scope>NUCLEOTIDE SEQUENCE [LARGE SCALE GENOMIC DNA]</scope>
    <source>
        <strain evidence="2 3">H5244</strain>
    </source>
</reference>
<dbReference type="AlphaFoldDB" id="A0A1W0D244"/>
<name>A0A1W0D244_9NEIS</name>
<sequence length="646" mass="68669">MILDTFVLSYKADTGEAEAKINKLDKASQDSVSKARMNAEKAIKQLNATLQEANQKANNEMDSGMSRFTQGMQNRISQLRSLAGGAVGGVAGAARGLGGALGGAAGLGPIMGTIGVLGSAAGVVAAFSAALGTATQRAKEAAQAEKHAWEQGMSTTQMLRGLVVGQRLGLTDAQTTEAMRGFHARAQQVALERRIALPGQLLSPEAIAFQKFGGKIGGDYEANLQRIIARQRAQVESGAISQGRAIQRLMTVFGVNFEFASAAIKASNEEIKNLSKNLEAETLTKAAQLAESKKLAAETKKLEDGQKKFGDTVSSKVTPALADLYGKMTKTGQNTNSLAEAIGNLGAAIARVFGGIIEKVQQLRSEAPLKALINEQYDEVYDELKKAGKSKNITMAQFDELVKQTIRERSSGIFAARESGQKAVGIDEVVNRWIKGTTKGEKPLSEEAIRKAQTMALRQGWTGTMLEQHLKEIASNTGNIQKDQTEGNADLKGIRQNTAPAMGIEQALGLWAAGVGKAAGFTPSEGFAGKTRAEYEKAWGGLRGMAGPGAVPASWMDRLEGGRKSIRDIQASLGEANTTASRMAALSSRNQVRNMRSQTNSFNSSVGNVTINTTGGNPEQIARSVTDVQQHGLRMLVNEASDARRW</sequence>
<gene>
    <name evidence="2" type="ORF">B0T45_09265</name>
</gene>
<feature type="coiled-coil region" evidence="1">
    <location>
        <begin position="32"/>
        <end position="63"/>
    </location>
</feature>
<evidence type="ECO:0000313" key="2">
    <source>
        <dbReference type="EMBL" id="OQS41013.1"/>
    </source>
</evidence>
<accession>A0A1W0D244</accession>
<protein>
    <submittedName>
        <fullName evidence="2">Uncharacterized protein</fullName>
    </submittedName>
</protein>